<accession>W1NU57</accession>
<gene>
    <name evidence="1" type="ORF">AMTR_s00093p00062040</name>
</gene>
<proteinExistence type="predicted"/>
<protein>
    <submittedName>
        <fullName evidence="1">Uncharacterized protein</fullName>
    </submittedName>
</protein>
<organism evidence="1 2">
    <name type="scientific">Amborella trichopoda</name>
    <dbReference type="NCBI Taxonomy" id="13333"/>
    <lineage>
        <taxon>Eukaryota</taxon>
        <taxon>Viridiplantae</taxon>
        <taxon>Streptophyta</taxon>
        <taxon>Embryophyta</taxon>
        <taxon>Tracheophyta</taxon>
        <taxon>Spermatophyta</taxon>
        <taxon>Magnoliopsida</taxon>
        <taxon>Amborellales</taxon>
        <taxon>Amborellaceae</taxon>
        <taxon>Amborella</taxon>
    </lineage>
</organism>
<sequence>MEGSCPLDVARRDMGRGGSIRIGHRPLHLVTAKDRTKCKNKILAAAADLANSGPGQVSSAEAWWRVQRRYLELCLWGSSQRQASMGQVNLVAAGDTGQVNEQRTWRKRT</sequence>
<evidence type="ECO:0000313" key="2">
    <source>
        <dbReference type="Proteomes" id="UP000017836"/>
    </source>
</evidence>
<evidence type="ECO:0000313" key="1">
    <source>
        <dbReference type="EMBL" id="ERM98790.1"/>
    </source>
</evidence>
<name>W1NU57_AMBTC</name>
<dbReference type="Proteomes" id="UP000017836">
    <property type="component" value="Unassembled WGS sequence"/>
</dbReference>
<dbReference type="EMBL" id="KI395256">
    <property type="protein sequence ID" value="ERM98790.1"/>
    <property type="molecule type" value="Genomic_DNA"/>
</dbReference>
<dbReference type="HOGENOM" id="CLU_2187497_0_0_1"/>
<dbReference type="Gramene" id="ERM98790">
    <property type="protein sequence ID" value="ERM98790"/>
    <property type="gene ID" value="AMTR_s00093p00062040"/>
</dbReference>
<dbReference type="AlphaFoldDB" id="W1NU57"/>
<keyword evidence="2" id="KW-1185">Reference proteome</keyword>
<reference evidence="2" key="1">
    <citation type="journal article" date="2013" name="Science">
        <title>The Amborella genome and the evolution of flowering plants.</title>
        <authorList>
            <consortium name="Amborella Genome Project"/>
        </authorList>
    </citation>
    <scope>NUCLEOTIDE SEQUENCE [LARGE SCALE GENOMIC DNA]</scope>
</reference>